<gene>
    <name evidence="1" type="ORF">ACFSUS_15965</name>
</gene>
<organism evidence="1 2">
    <name type="scientific">Spirosoma soli</name>
    <dbReference type="NCBI Taxonomy" id="1770529"/>
    <lineage>
        <taxon>Bacteria</taxon>
        <taxon>Pseudomonadati</taxon>
        <taxon>Bacteroidota</taxon>
        <taxon>Cytophagia</taxon>
        <taxon>Cytophagales</taxon>
        <taxon>Cytophagaceae</taxon>
        <taxon>Spirosoma</taxon>
    </lineage>
</organism>
<dbReference type="EMBL" id="JBHULN010000009">
    <property type="protein sequence ID" value="MFD2572140.1"/>
    <property type="molecule type" value="Genomic_DNA"/>
</dbReference>
<sequence>MKRFILLLWATMVVHYSYGQKNETILSLNSGLFSFRGASAEANSQINLSPDGTTGYTNNPFGARPGLSYGLSFQVQRITKGNFILGVSLGVENLRSKTSITQVNGVTTAGTFQNQASGQTHLSNNFINGFPFIGYRFAVRQLAIDLTGGIDIGYLINSKEQGKAIGQNGEPYSASVDRTLIKSDVRPRLQVSACYGKIGAYVGYSYGLINYRSGWVGGTNECYSELVRFGLMYKIKS</sequence>
<dbReference type="RefSeq" id="WP_381524265.1">
    <property type="nucleotide sequence ID" value="NZ_JBHULN010000009.1"/>
</dbReference>
<protein>
    <recommendedName>
        <fullName evidence="3">Outer membrane protein beta-barrel domain-containing protein</fullName>
    </recommendedName>
</protein>
<proteinExistence type="predicted"/>
<evidence type="ECO:0000313" key="1">
    <source>
        <dbReference type="EMBL" id="MFD2572140.1"/>
    </source>
</evidence>
<keyword evidence="2" id="KW-1185">Reference proteome</keyword>
<evidence type="ECO:0008006" key="3">
    <source>
        <dbReference type="Google" id="ProtNLM"/>
    </source>
</evidence>
<evidence type="ECO:0000313" key="2">
    <source>
        <dbReference type="Proteomes" id="UP001597469"/>
    </source>
</evidence>
<reference evidence="2" key="1">
    <citation type="journal article" date="2019" name="Int. J. Syst. Evol. Microbiol.">
        <title>The Global Catalogue of Microorganisms (GCM) 10K type strain sequencing project: providing services to taxonomists for standard genome sequencing and annotation.</title>
        <authorList>
            <consortium name="The Broad Institute Genomics Platform"/>
            <consortium name="The Broad Institute Genome Sequencing Center for Infectious Disease"/>
            <person name="Wu L."/>
            <person name="Ma J."/>
        </authorList>
    </citation>
    <scope>NUCLEOTIDE SEQUENCE [LARGE SCALE GENOMIC DNA]</scope>
    <source>
        <strain evidence="2">KCTC 42805</strain>
    </source>
</reference>
<name>A0ABW5M5A1_9BACT</name>
<accession>A0ABW5M5A1</accession>
<dbReference type="Proteomes" id="UP001597469">
    <property type="component" value="Unassembled WGS sequence"/>
</dbReference>
<comment type="caution">
    <text evidence="1">The sequence shown here is derived from an EMBL/GenBank/DDBJ whole genome shotgun (WGS) entry which is preliminary data.</text>
</comment>